<dbReference type="EMBL" id="JAHWGI010000128">
    <property type="protein sequence ID" value="KAK3909853.1"/>
    <property type="molecule type" value="Genomic_DNA"/>
</dbReference>
<dbReference type="Proteomes" id="UP001219518">
    <property type="component" value="Unassembled WGS sequence"/>
</dbReference>
<feature type="compositionally biased region" description="Polar residues" evidence="1">
    <location>
        <begin position="280"/>
        <end position="295"/>
    </location>
</feature>
<sequence>MASKRSQFIVNLAKHGDEAHTDNDGAASVGSSDAPSISSTDQKIIDDAITQAKVAGLGKENSSLLTEQWIKTQQSIVVQSSPFPQSKKPGVRLVAYSPSLTSASSRVSSESRTSAYAQLMTARKKKMFAFPAPPSTGPRPTLKEGVCKDLTNFYQRSPPRIEPDTARSGPARGLVSEILQPSNIVSKTCSSPPRSTPESTLLGQKSETAKLFTVKENINEQGESKESNVHKSINTAFTNKSIFRSDRKCERNVECGDKLQQSFSQLESAEKKTKLDAEHSQSASCRHITPSSRQPSPDMFLSDSEDMSLHREKSEDRLVSHSDISKKSEKKKKCDFELHQSNPKCQTPSTCKVQSKPSAAEDKAVLQDESPSSISRSSLKSGSVHRELVEKRKKQGLSERNVEVAVKSCSSIKSKLKDSTKKKKNSDVELHQSPSKTPATSRLPSRDLFLSDDELLHKKSEEGLVLDSESSLSKKSKQKLESGVELSQSSQRIRSTRTRRSRKPSPDLASSAEEDDSLFQIESEDSLVLESESSSSSSSITAPHTSKKRNLELAEMQDDSDEERHLVPQKKQRKKKLNSSVNSKEERSKRKYLRNTGQQYQSSKNKTVPARKWEKPHVCRRLCHEIITDDVAESIFHEYWEQGTHEKRVSYVASRVEICQIKTKRPRLPADHKKAHPKSVSQKYVFHIHGEAKYVCKQTFLRTLGETDSFLRFAVMKKKATVSGVTKQEKRGKHAPRHKIKPETVEEVKQHVLKFPSYKSHYKRAEVGDTRYLPSHLDRRQMYQLYLEAGGTYVSYSTYERIFNTLGRSFKKPHTDTCGKCDSWKEQLKLASDEATQESLQKEWNAHLDRAQAAYDFKKECKIQAENDPSVRVLVFDLEQVLETPLLTSGAVFYLRQLGTYNLTIYDTSSKTTHCYMWSEVDGKRGSNEIASCIFLHCLDEIPNNVKKIYLFSDSTLGQNRNSTLSAMFLTLLQMHSSIRTIEHIFLEVGHTRLEVDSKHSVIERKKDHADKILVPSDWYNLVRRIGASSTHYPNGRFQVTEMKGEFYDFQSFLKGPLVRRTVSTVNEKFVWLATPLLRYDANKPGKVFFKKALEDKGYGCLDFQRAGKAGAYAAGNLQKHLKHLYPAPLPVSVKKKKDLMKLLPLLPASCHDFYKSIPADDTVLSDVSENSSSDSE</sequence>
<evidence type="ECO:0000259" key="2">
    <source>
        <dbReference type="Pfam" id="PF25273"/>
    </source>
</evidence>
<evidence type="ECO:0000313" key="4">
    <source>
        <dbReference type="Proteomes" id="UP001219518"/>
    </source>
</evidence>
<feature type="region of interest" description="Disordered" evidence="1">
    <location>
        <begin position="13"/>
        <end position="40"/>
    </location>
</feature>
<feature type="compositionally biased region" description="Polar residues" evidence="1">
    <location>
        <begin position="595"/>
        <end position="606"/>
    </location>
</feature>
<feature type="compositionally biased region" description="Basic residues" evidence="1">
    <location>
        <begin position="494"/>
        <end position="503"/>
    </location>
</feature>
<name>A0AAE1GW22_9NEOP</name>
<comment type="caution">
    <text evidence="3">The sequence shown here is derived from an EMBL/GenBank/DDBJ whole genome shotgun (WGS) entry which is preliminary data.</text>
</comment>
<feature type="compositionally biased region" description="Polar residues" evidence="1">
    <location>
        <begin position="29"/>
        <end position="40"/>
    </location>
</feature>
<dbReference type="PANTHER" id="PTHR10773:SF19">
    <property type="match status" value="1"/>
</dbReference>
<reference evidence="3" key="1">
    <citation type="submission" date="2021-07" db="EMBL/GenBank/DDBJ databases">
        <authorList>
            <person name="Catto M.A."/>
            <person name="Jacobson A."/>
            <person name="Kennedy G."/>
            <person name="Labadie P."/>
            <person name="Hunt B.G."/>
            <person name="Srinivasan R."/>
        </authorList>
    </citation>
    <scope>NUCLEOTIDE SEQUENCE</scope>
    <source>
        <strain evidence="3">PL_HMW_Pooled</strain>
        <tissue evidence="3">Head</tissue>
    </source>
</reference>
<feature type="region of interest" description="Disordered" evidence="1">
    <location>
        <begin position="461"/>
        <end position="609"/>
    </location>
</feature>
<dbReference type="InterPro" id="IPR057191">
    <property type="entry name" value="DUF7869"/>
</dbReference>
<keyword evidence="4" id="KW-1185">Reference proteome</keyword>
<accession>A0AAE1GW22</accession>
<dbReference type="Pfam" id="PF25273">
    <property type="entry name" value="DUF7869"/>
    <property type="match status" value="1"/>
</dbReference>
<evidence type="ECO:0000256" key="1">
    <source>
        <dbReference type="SAM" id="MobiDB-lite"/>
    </source>
</evidence>
<feature type="domain" description="DUF7869" evidence="2">
    <location>
        <begin position="924"/>
        <end position="1056"/>
    </location>
</feature>
<reference evidence="3" key="2">
    <citation type="journal article" date="2023" name="BMC Genomics">
        <title>Pest status, molecular evolution, and epigenetic factors derived from the genome assembly of Frankliniella fusca, a thysanopteran phytovirus vector.</title>
        <authorList>
            <person name="Catto M.A."/>
            <person name="Labadie P.E."/>
            <person name="Jacobson A.L."/>
            <person name="Kennedy G.G."/>
            <person name="Srinivasan R."/>
            <person name="Hunt B.G."/>
        </authorList>
    </citation>
    <scope>NUCLEOTIDE SEQUENCE</scope>
    <source>
        <strain evidence="3">PL_HMW_Pooled</strain>
    </source>
</reference>
<feature type="compositionally biased region" description="Polar residues" evidence="1">
    <location>
        <begin position="339"/>
        <end position="357"/>
    </location>
</feature>
<organism evidence="3 4">
    <name type="scientific">Frankliniella fusca</name>
    <dbReference type="NCBI Taxonomy" id="407009"/>
    <lineage>
        <taxon>Eukaryota</taxon>
        <taxon>Metazoa</taxon>
        <taxon>Ecdysozoa</taxon>
        <taxon>Arthropoda</taxon>
        <taxon>Hexapoda</taxon>
        <taxon>Insecta</taxon>
        <taxon>Pterygota</taxon>
        <taxon>Neoptera</taxon>
        <taxon>Paraneoptera</taxon>
        <taxon>Thysanoptera</taxon>
        <taxon>Terebrantia</taxon>
        <taxon>Thripoidea</taxon>
        <taxon>Thripidae</taxon>
        <taxon>Frankliniella</taxon>
    </lineage>
</organism>
<feature type="compositionally biased region" description="Low complexity" evidence="1">
    <location>
        <begin position="370"/>
        <end position="382"/>
    </location>
</feature>
<feature type="compositionally biased region" description="Basic and acidic residues" evidence="1">
    <location>
        <begin position="14"/>
        <end position="23"/>
    </location>
</feature>
<feature type="compositionally biased region" description="Acidic residues" evidence="1">
    <location>
        <begin position="512"/>
        <end position="527"/>
    </location>
</feature>
<feature type="compositionally biased region" description="Low complexity" evidence="1">
    <location>
        <begin position="528"/>
        <end position="539"/>
    </location>
</feature>
<feature type="region of interest" description="Disordered" evidence="1">
    <location>
        <begin position="275"/>
        <end position="447"/>
    </location>
</feature>
<evidence type="ECO:0000313" key="3">
    <source>
        <dbReference type="EMBL" id="KAK3909853.1"/>
    </source>
</evidence>
<dbReference type="AlphaFoldDB" id="A0AAE1GW22"/>
<feature type="compositionally biased region" description="Basic residues" evidence="1">
    <location>
        <begin position="567"/>
        <end position="577"/>
    </location>
</feature>
<dbReference type="PANTHER" id="PTHR10773">
    <property type="entry name" value="DNA-DIRECTED RNA POLYMERASES I, II, AND III SUBUNIT RPABC2"/>
    <property type="match status" value="1"/>
</dbReference>
<feature type="compositionally biased region" description="Polar residues" evidence="1">
    <location>
        <begin position="432"/>
        <end position="443"/>
    </location>
</feature>
<gene>
    <name evidence="3" type="ORF">KUF71_019862</name>
</gene>
<protein>
    <recommendedName>
        <fullName evidence="2">DUF7869 domain-containing protein</fullName>
    </recommendedName>
</protein>
<feature type="compositionally biased region" description="Basic and acidic residues" evidence="1">
    <location>
        <begin position="307"/>
        <end position="338"/>
    </location>
</feature>
<feature type="compositionally biased region" description="Basic and acidic residues" evidence="1">
    <location>
        <begin position="415"/>
        <end position="430"/>
    </location>
</feature>
<feature type="compositionally biased region" description="Basic and acidic residues" evidence="1">
    <location>
        <begin position="384"/>
        <end position="402"/>
    </location>
</feature>
<proteinExistence type="predicted"/>